<accession>A0ABP8TI97</accession>
<evidence type="ECO:0000313" key="2">
    <source>
        <dbReference type="Proteomes" id="UP001500212"/>
    </source>
</evidence>
<organism evidence="1 2">
    <name type="scientific">Actinoallomurus liliacearum</name>
    <dbReference type="NCBI Taxonomy" id="1080073"/>
    <lineage>
        <taxon>Bacteria</taxon>
        <taxon>Bacillati</taxon>
        <taxon>Actinomycetota</taxon>
        <taxon>Actinomycetes</taxon>
        <taxon>Streptosporangiales</taxon>
        <taxon>Thermomonosporaceae</taxon>
        <taxon>Actinoallomurus</taxon>
    </lineage>
</organism>
<name>A0ABP8TI97_9ACTN</name>
<sequence>MGWQLAAYGGEDEWSRTTLPITRDQLVRIRDMFDRGDDEWMVRCYEVKPEMWPRIIEVFGCPPPEEGLDYFVEGVAADG</sequence>
<reference evidence="2" key="1">
    <citation type="journal article" date="2019" name="Int. J. Syst. Evol. Microbiol.">
        <title>The Global Catalogue of Microorganisms (GCM) 10K type strain sequencing project: providing services to taxonomists for standard genome sequencing and annotation.</title>
        <authorList>
            <consortium name="The Broad Institute Genomics Platform"/>
            <consortium name="The Broad Institute Genome Sequencing Center for Infectious Disease"/>
            <person name="Wu L."/>
            <person name="Ma J."/>
        </authorList>
    </citation>
    <scope>NUCLEOTIDE SEQUENCE [LARGE SCALE GENOMIC DNA]</scope>
    <source>
        <strain evidence="2">JCM 17938</strain>
    </source>
</reference>
<proteinExistence type="predicted"/>
<dbReference type="EMBL" id="BAABHJ010000008">
    <property type="protein sequence ID" value="GAA4608957.1"/>
    <property type="molecule type" value="Genomic_DNA"/>
</dbReference>
<protein>
    <submittedName>
        <fullName evidence="1">Uncharacterized protein</fullName>
    </submittedName>
</protein>
<dbReference type="RefSeq" id="WP_345354877.1">
    <property type="nucleotide sequence ID" value="NZ_BAABHJ010000008.1"/>
</dbReference>
<comment type="caution">
    <text evidence="1">The sequence shown here is derived from an EMBL/GenBank/DDBJ whole genome shotgun (WGS) entry which is preliminary data.</text>
</comment>
<gene>
    <name evidence="1" type="ORF">GCM10023195_35640</name>
</gene>
<dbReference type="Proteomes" id="UP001500212">
    <property type="component" value="Unassembled WGS sequence"/>
</dbReference>
<evidence type="ECO:0000313" key="1">
    <source>
        <dbReference type="EMBL" id="GAA4608957.1"/>
    </source>
</evidence>
<keyword evidence="2" id="KW-1185">Reference proteome</keyword>